<keyword evidence="4" id="KW-1185">Reference proteome</keyword>
<dbReference type="InterPro" id="IPR013187">
    <property type="entry name" value="F-box-assoc_dom_typ3"/>
</dbReference>
<feature type="domain" description="F-box associated beta-propeller type 3" evidence="2">
    <location>
        <begin position="60"/>
        <end position="212"/>
    </location>
</feature>
<accession>A0AAD8IZZ8</accession>
<dbReference type="PANTHER" id="PTHR31111">
    <property type="entry name" value="BNAA05G37150D PROTEIN-RELATED"/>
    <property type="match status" value="1"/>
</dbReference>
<feature type="transmembrane region" description="Helical" evidence="1">
    <location>
        <begin position="20"/>
        <end position="45"/>
    </location>
</feature>
<dbReference type="EMBL" id="JAUIZM010000003">
    <property type="protein sequence ID" value="KAK1395165.1"/>
    <property type="molecule type" value="Genomic_DNA"/>
</dbReference>
<dbReference type="NCBIfam" id="TIGR01640">
    <property type="entry name" value="F_box_assoc_1"/>
    <property type="match status" value="1"/>
</dbReference>
<sequence length="231" mass="26270">MPLQGQELTRLSLSRTSMEFSSLTTLSHFLTFVLLNLSLVSTILFRNKFKRLPPHIVHYDTLNEVIQRFGYDPVDDDYKIVRVVSYPVKVEVEEDVDEVQEVDSEVRVDVEVYSAKLNAWRKLEQDCLAQEIIECQTANYNICVNGILCCIAEGFSGIIAFDLNQEVFNCDVEFPVSGKYYRIISINDSTIGLITINEDGDEFNLWKLDDVECLHGGSGLEPSWSLANARN</sequence>
<dbReference type="Pfam" id="PF08268">
    <property type="entry name" value="FBA_3"/>
    <property type="match status" value="1"/>
</dbReference>
<keyword evidence="1" id="KW-0812">Transmembrane</keyword>
<dbReference type="Proteomes" id="UP001237642">
    <property type="component" value="Unassembled WGS sequence"/>
</dbReference>
<dbReference type="AlphaFoldDB" id="A0AAD8IZZ8"/>
<reference evidence="3" key="1">
    <citation type="submission" date="2023-02" db="EMBL/GenBank/DDBJ databases">
        <title>Genome of toxic invasive species Heracleum sosnowskyi carries increased number of genes despite the absence of recent whole-genome duplications.</title>
        <authorList>
            <person name="Schelkunov M."/>
            <person name="Shtratnikova V."/>
            <person name="Makarenko M."/>
            <person name="Klepikova A."/>
            <person name="Omelchenko D."/>
            <person name="Novikova G."/>
            <person name="Obukhova E."/>
            <person name="Bogdanov V."/>
            <person name="Penin A."/>
            <person name="Logacheva M."/>
        </authorList>
    </citation>
    <scope>NUCLEOTIDE SEQUENCE</scope>
    <source>
        <strain evidence="3">Hsosn_3</strain>
        <tissue evidence="3">Leaf</tissue>
    </source>
</reference>
<protein>
    <recommendedName>
        <fullName evidence="2">F-box associated beta-propeller type 3 domain-containing protein</fullName>
    </recommendedName>
</protein>
<evidence type="ECO:0000313" key="4">
    <source>
        <dbReference type="Proteomes" id="UP001237642"/>
    </source>
</evidence>
<evidence type="ECO:0000256" key="1">
    <source>
        <dbReference type="SAM" id="Phobius"/>
    </source>
</evidence>
<dbReference type="PANTHER" id="PTHR31111:SF136">
    <property type="entry name" value="F-BOX ASSOCIATED DOMAIN-CONTAINING PROTEIN"/>
    <property type="match status" value="1"/>
</dbReference>
<comment type="caution">
    <text evidence="3">The sequence shown here is derived from an EMBL/GenBank/DDBJ whole genome shotgun (WGS) entry which is preliminary data.</text>
</comment>
<reference evidence="3" key="2">
    <citation type="submission" date="2023-05" db="EMBL/GenBank/DDBJ databases">
        <authorList>
            <person name="Schelkunov M.I."/>
        </authorList>
    </citation>
    <scope>NUCLEOTIDE SEQUENCE</scope>
    <source>
        <strain evidence="3">Hsosn_3</strain>
        <tissue evidence="3">Leaf</tissue>
    </source>
</reference>
<proteinExistence type="predicted"/>
<evidence type="ECO:0000259" key="2">
    <source>
        <dbReference type="Pfam" id="PF08268"/>
    </source>
</evidence>
<gene>
    <name evidence="3" type="ORF">POM88_014221</name>
</gene>
<dbReference type="InterPro" id="IPR017451">
    <property type="entry name" value="F-box-assoc_interact_dom"/>
</dbReference>
<organism evidence="3 4">
    <name type="scientific">Heracleum sosnowskyi</name>
    <dbReference type="NCBI Taxonomy" id="360622"/>
    <lineage>
        <taxon>Eukaryota</taxon>
        <taxon>Viridiplantae</taxon>
        <taxon>Streptophyta</taxon>
        <taxon>Embryophyta</taxon>
        <taxon>Tracheophyta</taxon>
        <taxon>Spermatophyta</taxon>
        <taxon>Magnoliopsida</taxon>
        <taxon>eudicotyledons</taxon>
        <taxon>Gunneridae</taxon>
        <taxon>Pentapetalae</taxon>
        <taxon>asterids</taxon>
        <taxon>campanulids</taxon>
        <taxon>Apiales</taxon>
        <taxon>Apiaceae</taxon>
        <taxon>Apioideae</taxon>
        <taxon>apioid superclade</taxon>
        <taxon>Tordylieae</taxon>
        <taxon>Tordyliinae</taxon>
        <taxon>Heracleum</taxon>
    </lineage>
</organism>
<evidence type="ECO:0000313" key="3">
    <source>
        <dbReference type="EMBL" id="KAK1395165.1"/>
    </source>
</evidence>
<keyword evidence="1" id="KW-1133">Transmembrane helix</keyword>
<name>A0AAD8IZZ8_9APIA</name>
<keyword evidence="1" id="KW-0472">Membrane</keyword>